<evidence type="ECO:0000256" key="14">
    <source>
        <dbReference type="SAM" id="Coils"/>
    </source>
</evidence>
<keyword evidence="16" id="KW-0732">Signal</keyword>
<evidence type="ECO:0000256" key="8">
    <source>
        <dbReference type="ARBA" id="ARBA00022896"/>
    </source>
</evidence>
<evidence type="ECO:0000256" key="4">
    <source>
        <dbReference type="ARBA" id="ARBA00006511"/>
    </source>
</evidence>
<dbReference type="InterPro" id="IPR059068">
    <property type="entry name" value="TPR_P4H"/>
</dbReference>
<dbReference type="Gene3D" id="6.10.140.1460">
    <property type="match status" value="1"/>
</dbReference>
<evidence type="ECO:0000313" key="18">
    <source>
        <dbReference type="EMBL" id="ALC47623.1"/>
    </source>
</evidence>
<keyword evidence="13" id="KW-0802">TPR repeat</keyword>
<comment type="subcellular location">
    <subcellularLocation>
        <location evidence="3">Endoplasmic reticulum lumen</location>
    </subcellularLocation>
</comment>
<feature type="domain" description="Fe2OG dioxygenase" evidence="17">
    <location>
        <begin position="442"/>
        <end position="547"/>
    </location>
</feature>
<keyword evidence="11" id="KW-0408">Iron</keyword>
<reference evidence="18 19" key="1">
    <citation type="submission" date="2015-08" db="EMBL/GenBank/DDBJ databases">
        <title>Ancestral chromatin configuration constrains chromatin evolution on differentiating sex chromosomes in Drosophila.</title>
        <authorList>
            <person name="Zhou Q."/>
            <person name="Bachtrog D."/>
        </authorList>
    </citation>
    <scope>NUCLEOTIDE SEQUENCE [LARGE SCALE GENOMIC DNA]</scope>
    <source>
        <tissue evidence="18">Whole larvae</tissue>
    </source>
</reference>
<keyword evidence="7" id="KW-0256">Endoplasmic reticulum</keyword>
<dbReference type="GO" id="GO:0005506">
    <property type="term" value="F:iron ion binding"/>
    <property type="evidence" value="ECO:0007669"/>
    <property type="project" value="InterPro"/>
</dbReference>
<evidence type="ECO:0000256" key="16">
    <source>
        <dbReference type="SAM" id="SignalP"/>
    </source>
</evidence>
<dbReference type="InterPro" id="IPR019734">
    <property type="entry name" value="TPR_rpt"/>
</dbReference>
<feature type="chain" id="PRO_5005788192" description="procollagen-proline 4-dioxygenase" evidence="16">
    <location>
        <begin position="22"/>
        <end position="572"/>
    </location>
</feature>
<dbReference type="Gene3D" id="1.25.40.10">
    <property type="entry name" value="Tetratricopeptide repeat domain"/>
    <property type="match status" value="1"/>
</dbReference>
<evidence type="ECO:0000256" key="5">
    <source>
        <dbReference type="ARBA" id="ARBA00012269"/>
    </source>
</evidence>
<evidence type="ECO:0000259" key="17">
    <source>
        <dbReference type="PROSITE" id="PS51471"/>
    </source>
</evidence>
<evidence type="ECO:0000256" key="6">
    <source>
        <dbReference type="ARBA" id="ARBA00022723"/>
    </source>
</evidence>
<evidence type="ECO:0000256" key="2">
    <source>
        <dbReference type="ARBA" id="ARBA00002035"/>
    </source>
</evidence>
<feature type="region of interest" description="Disordered" evidence="15">
    <location>
        <begin position="276"/>
        <end position="299"/>
    </location>
</feature>
<keyword evidence="8" id="KW-0847">Vitamin C</keyword>
<dbReference type="InterPro" id="IPR006620">
    <property type="entry name" value="Pro_4_hyd_alph"/>
</dbReference>
<protein>
    <recommendedName>
        <fullName evidence="5">procollagen-proline 4-dioxygenase</fullName>
        <ecNumber evidence="5">1.14.11.2</ecNumber>
    </recommendedName>
</protein>
<organism evidence="18 19">
    <name type="scientific">Drosophila busckii</name>
    <name type="common">Fruit fly</name>
    <dbReference type="NCBI Taxonomy" id="30019"/>
    <lineage>
        <taxon>Eukaryota</taxon>
        <taxon>Metazoa</taxon>
        <taxon>Ecdysozoa</taxon>
        <taxon>Arthropoda</taxon>
        <taxon>Hexapoda</taxon>
        <taxon>Insecta</taxon>
        <taxon>Pterygota</taxon>
        <taxon>Neoptera</taxon>
        <taxon>Endopterygota</taxon>
        <taxon>Diptera</taxon>
        <taxon>Brachycera</taxon>
        <taxon>Muscomorpha</taxon>
        <taxon>Ephydroidea</taxon>
        <taxon>Drosophilidae</taxon>
        <taxon>Drosophila</taxon>
    </lineage>
</organism>
<dbReference type="SMR" id="A0A0M3QYG2"/>
<dbReference type="Pfam" id="PF13640">
    <property type="entry name" value="2OG-FeII_Oxy_3"/>
    <property type="match status" value="1"/>
</dbReference>
<sequence length="572" mass="65474">MFKTLLSVCVWTSLAWSSCQATDYFSSISGLEHLLNTEHILLQDLSAQVKASRTLLQQLELELSSIELEHASAAGDTDNYLTNPINVYRLMKRLHTDWFNFEQRAHIVNSQLRKFVCRCCLIEPSPYICLFNIDFNITQYHDLHFPSQEDVDGAALALVRLQSTYKLDVAQVAAGILNGIKYGTDMSWQDCFVLGQQLFELEDYNNTKVWLRESMERLQRLHPQKQTTAAPPPEPTILNSMEMVAKSLFQMGDFDTAYELSQRVLELDPARKRNWQPGSKVDWPAAAQSGRTETTETSTQLWVEQPKQPADYQLSEEFAHYEKVCRGEVQPTPAKQRQLRCRYSRGTQAFGLLAPHKLEEYSLEPLVLSYHDMLPASSLAQLRQMATPHMKRSTVNSVPGAGQRQKSAFRVSKNAWLPYSTHPLMQRMLRDVGAASGLDMTYCEQLQVANYGVGGHYEPHWDFFRNAQHYPPEEGNRMATAIFYLSEVEQGGATAFPFLDFAVRPQQGSVLFWYNLHRSSDMDFRTKHAGCPVLKGSKWIANIWIHEATQTFARPCDLYRDNEISLEYQTIK</sequence>
<evidence type="ECO:0000256" key="15">
    <source>
        <dbReference type="SAM" id="MobiDB-lite"/>
    </source>
</evidence>
<feature type="signal peptide" evidence="16">
    <location>
        <begin position="1"/>
        <end position="21"/>
    </location>
</feature>
<dbReference type="PROSITE" id="PS51471">
    <property type="entry name" value="FE2OG_OXY"/>
    <property type="match status" value="1"/>
</dbReference>
<name>A0A0M3QYG2_DROBS</name>
<dbReference type="PROSITE" id="PS51257">
    <property type="entry name" value="PROKAR_LIPOPROTEIN"/>
    <property type="match status" value="1"/>
</dbReference>
<dbReference type="GO" id="GO:0005788">
    <property type="term" value="C:endoplasmic reticulum lumen"/>
    <property type="evidence" value="ECO:0007669"/>
    <property type="project" value="UniProtKB-SubCell"/>
</dbReference>
<keyword evidence="9" id="KW-0223">Dioxygenase</keyword>
<dbReference type="GO" id="GO:0004656">
    <property type="term" value="F:procollagen-proline 4-dioxygenase activity"/>
    <property type="evidence" value="ECO:0007669"/>
    <property type="project" value="UniProtKB-EC"/>
</dbReference>
<evidence type="ECO:0000313" key="19">
    <source>
        <dbReference type="Proteomes" id="UP000494163"/>
    </source>
</evidence>
<dbReference type="STRING" id="30019.A0A0M3QYG2"/>
<dbReference type="Pfam" id="PF23558">
    <property type="entry name" value="TPR_P4H"/>
    <property type="match status" value="1"/>
</dbReference>
<keyword evidence="19" id="KW-1185">Reference proteome</keyword>
<accession>A0A0M3QYG2</accession>
<dbReference type="InterPro" id="IPR013547">
    <property type="entry name" value="P4H_N"/>
</dbReference>
<keyword evidence="10" id="KW-0560">Oxidoreductase</keyword>
<evidence type="ECO:0000256" key="13">
    <source>
        <dbReference type="PROSITE-ProRule" id="PRU00339"/>
    </source>
</evidence>
<dbReference type="InterPro" id="IPR005123">
    <property type="entry name" value="Oxoglu/Fe-dep_dioxygenase_dom"/>
</dbReference>
<dbReference type="Proteomes" id="UP000494163">
    <property type="component" value="Chromosome 3R"/>
</dbReference>
<dbReference type="PANTHER" id="PTHR10869:SF216">
    <property type="entry name" value="PROCOLLAGEN-PROLINE 4-DIOXYGENASE"/>
    <property type="match status" value="1"/>
</dbReference>
<dbReference type="FunFam" id="2.60.120.620:FF:000011">
    <property type="entry name" value="Prolyl alpha subunit"/>
    <property type="match status" value="1"/>
</dbReference>
<dbReference type="AlphaFoldDB" id="A0A0M3QYG2"/>
<comment type="cofactor">
    <cofactor evidence="1">
        <name>L-ascorbate</name>
        <dbReference type="ChEBI" id="CHEBI:38290"/>
    </cofactor>
</comment>
<dbReference type="GO" id="GO:0031418">
    <property type="term" value="F:L-ascorbic acid binding"/>
    <property type="evidence" value="ECO:0007669"/>
    <property type="project" value="UniProtKB-KW"/>
</dbReference>
<comment type="similarity">
    <text evidence="4">Belongs to the P4HA family.</text>
</comment>
<evidence type="ECO:0000256" key="12">
    <source>
        <dbReference type="ARBA" id="ARBA00023180"/>
    </source>
</evidence>
<feature type="repeat" description="TPR" evidence="13">
    <location>
        <begin position="238"/>
        <end position="271"/>
    </location>
</feature>
<dbReference type="PROSITE" id="PS50005">
    <property type="entry name" value="TPR"/>
    <property type="match status" value="1"/>
</dbReference>
<dbReference type="Pfam" id="PF08336">
    <property type="entry name" value="P4Ha_N"/>
    <property type="match status" value="1"/>
</dbReference>
<dbReference type="PANTHER" id="PTHR10869">
    <property type="entry name" value="PROLYL 4-HYDROXYLASE ALPHA SUBUNIT"/>
    <property type="match status" value="1"/>
</dbReference>
<evidence type="ECO:0000256" key="11">
    <source>
        <dbReference type="ARBA" id="ARBA00023004"/>
    </source>
</evidence>
<keyword evidence="6" id="KW-0479">Metal-binding</keyword>
<dbReference type="OrthoDB" id="420380at2759"/>
<dbReference type="Gene3D" id="2.60.120.620">
    <property type="entry name" value="q2cbj1_9rhob like domain"/>
    <property type="match status" value="1"/>
</dbReference>
<dbReference type="InterPro" id="IPR045054">
    <property type="entry name" value="P4HA-like"/>
</dbReference>
<dbReference type="OMA" id="MAVPHMQ"/>
<feature type="compositionally biased region" description="Polar residues" evidence="15">
    <location>
        <begin position="289"/>
        <end position="299"/>
    </location>
</feature>
<feature type="coiled-coil region" evidence="14">
    <location>
        <begin position="42"/>
        <end position="76"/>
    </location>
</feature>
<evidence type="ECO:0000256" key="9">
    <source>
        <dbReference type="ARBA" id="ARBA00022964"/>
    </source>
</evidence>
<evidence type="ECO:0000256" key="1">
    <source>
        <dbReference type="ARBA" id="ARBA00001961"/>
    </source>
</evidence>
<proteinExistence type="inferred from homology"/>
<keyword evidence="12" id="KW-0325">Glycoprotein</keyword>
<dbReference type="InterPro" id="IPR044862">
    <property type="entry name" value="Pro_4_hyd_alph_FE2OG_OXY"/>
</dbReference>
<gene>
    <name evidence="18" type="ORF">Dbus_chr3Rg2373</name>
</gene>
<dbReference type="EMBL" id="CP012526">
    <property type="protein sequence ID" value="ALC47623.1"/>
    <property type="molecule type" value="Genomic_DNA"/>
</dbReference>
<evidence type="ECO:0000256" key="3">
    <source>
        <dbReference type="ARBA" id="ARBA00004319"/>
    </source>
</evidence>
<dbReference type="SMART" id="SM00702">
    <property type="entry name" value="P4Hc"/>
    <property type="match status" value="1"/>
</dbReference>
<keyword evidence="14" id="KW-0175">Coiled coil</keyword>
<evidence type="ECO:0000256" key="7">
    <source>
        <dbReference type="ARBA" id="ARBA00022824"/>
    </source>
</evidence>
<comment type="function">
    <text evidence="2">Catalyzes the post-translational formation of 4-hydroxyproline in -Xaa-Pro-Gly- sequences in collagens and other proteins.</text>
</comment>
<evidence type="ECO:0000256" key="10">
    <source>
        <dbReference type="ARBA" id="ARBA00023002"/>
    </source>
</evidence>
<dbReference type="InterPro" id="IPR011990">
    <property type="entry name" value="TPR-like_helical_dom_sf"/>
</dbReference>
<dbReference type="EC" id="1.14.11.2" evidence="5"/>